<comment type="caution">
    <text evidence="1">The sequence shown here is derived from an EMBL/GenBank/DDBJ whole genome shotgun (WGS) entry which is preliminary data.</text>
</comment>
<dbReference type="EMBL" id="CM056818">
    <property type="protein sequence ID" value="KAJ8621901.1"/>
    <property type="molecule type" value="Genomic_DNA"/>
</dbReference>
<name>A0ACC2KL98_PERAE</name>
<organism evidence="1 2">
    <name type="scientific">Persea americana</name>
    <name type="common">Avocado</name>
    <dbReference type="NCBI Taxonomy" id="3435"/>
    <lineage>
        <taxon>Eukaryota</taxon>
        <taxon>Viridiplantae</taxon>
        <taxon>Streptophyta</taxon>
        <taxon>Embryophyta</taxon>
        <taxon>Tracheophyta</taxon>
        <taxon>Spermatophyta</taxon>
        <taxon>Magnoliopsida</taxon>
        <taxon>Magnoliidae</taxon>
        <taxon>Laurales</taxon>
        <taxon>Lauraceae</taxon>
        <taxon>Persea</taxon>
    </lineage>
</organism>
<keyword evidence="2" id="KW-1185">Reference proteome</keyword>
<accession>A0ACC2KL98</accession>
<protein>
    <submittedName>
        <fullName evidence="1">Uncharacterized protein</fullName>
    </submittedName>
</protein>
<evidence type="ECO:0000313" key="1">
    <source>
        <dbReference type="EMBL" id="KAJ8621901.1"/>
    </source>
</evidence>
<dbReference type="Proteomes" id="UP001234297">
    <property type="component" value="Chromosome 10"/>
</dbReference>
<reference evidence="1 2" key="1">
    <citation type="journal article" date="2022" name="Hortic Res">
        <title>A haplotype resolved chromosomal level avocado genome allows analysis of novel avocado genes.</title>
        <authorList>
            <person name="Nath O."/>
            <person name="Fletcher S.J."/>
            <person name="Hayward A."/>
            <person name="Shaw L.M."/>
            <person name="Masouleh A.K."/>
            <person name="Furtado A."/>
            <person name="Henry R.J."/>
            <person name="Mitter N."/>
        </authorList>
    </citation>
    <scope>NUCLEOTIDE SEQUENCE [LARGE SCALE GENOMIC DNA]</scope>
    <source>
        <strain evidence="2">cv. Hass</strain>
    </source>
</reference>
<sequence length="164" mass="17699">MLQADSNHNRWELASQTAAATSNSCCPSIPSDQFFSIPDASYHQHIRPSGQLPKTPTSLPAAPSRQPAYSQRPQVVPFPLPAAPTLPAAKNFHFSSQLPCTQQRSGFHQPPIPTSNPAAILPNSSTHISDPNSQPLHDARWPAQVLRTAASSCVQRPTAVHSGW</sequence>
<evidence type="ECO:0000313" key="2">
    <source>
        <dbReference type="Proteomes" id="UP001234297"/>
    </source>
</evidence>
<gene>
    <name evidence="1" type="ORF">MRB53_030430</name>
</gene>
<proteinExistence type="predicted"/>